<dbReference type="Proteomes" id="UP000199630">
    <property type="component" value="Unassembled WGS sequence"/>
</dbReference>
<evidence type="ECO:0000256" key="1">
    <source>
        <dbReference type="ARBA" id="ARBA00022741"/>
    </source>
</evidence>
<dbReference type="InterPro" id="IPR025944">
    <property type="entry name" value="Sigma_54_int_dom_CS"/>
</dbReference>
<dbReference type="Gene3D" id="3.40.50.300">
    <property type="entry name" value="P-loop containing nucleotide triphosphate hydrolases"/>
    <property type="match status" value="1"/>
</dbReference>
<dbReference type="GO" id="GO:0005524">
    <property type="term" value="F:ATP binding"/>
    <property type="evidence" value="ECO:0007669"/>
    <property type="project" value="UniProtKB-KW"/>
</dbReference>
<keyword evidence="1" id="KW-0547">Nucleotide-binding</keyword>
<name>A0A1I3NGU8_9RHOB</name>
<evidence type="ECO:0000259" key="10">
    <source>
        <dbReference type="PROSITE" id="PS50110"/>
    </source>
</evidence>
<dbReference type="InterPro" id="IPR027417">
    <property type="entry name" value="P-loop_NTPase"/>
</dbReference>
<dbReference type="CDD" id="cd00009">
    <property type="entry name" value="AAA"/>
    <property type="match status" value="1"/>
</dbReference>
<dbReference type="PROSITE" id="PS00688">
    <property type="entry name" value="SIGMA54_INTERACT_3"/>
    <property type="match status" value="1"/>
</dbReference>
<dbReference type="InterPro" id="IPR009057">
    <property type="entry name" value="Homeodomain-like_sf"/>
</dbReference>
<proteinExistence type="predicted"/>
<feature type="domain" description="Response regulatory" evidence="10">
    <location>
        <begin position="7"/>
        <end position="121"/>
    </location>
</feature>
<dbReference type="OrthoDB" id="9762726at2"/>
<dbReference type="PROSITE" id="PS50045">
    <property type="entry name" value="SIGMA54_INTERACT_4"/>
    <property type="match status" value="1"/>
</dbReference>
<evidence type="ECO:0000256" key="2">
    <source>
        <dbReference type="ARBA" id="ARBA00022840"/>
    </source>
</evidence>
<dbReference type="Pfam" id="PF00072">
    <property type="entry name" value="Response_reg"/>
    <property type="match status" value="1"/>
</dbReference>
<dbReference type="SMART" id="SM00448">
    <property type="entry name" value="REC"/>
    <property type="match status" value="1"/>
</dbReference>
<keyword evidence="12" id="KW-1185">Reference proteome</keyword>
<keyword evidence="5 11" id="KW-0238">DNA-binding</keyword>
<evidence type="ECO:0000313" key="11">
    <source>
        <dbReference type="EMBL" id="SFJ08402.1"/>
    </source>
</evidence>
<dbReference type="Pfam" id="PF00158">
    <property type="entry name" value="Sigma54_activat"/>
    <property type="match status" value="1"/>
</dbReference>
<dbReference type="InterPro" id="IPR001789">
    <property type="entry name" value="Sig_transdc_resp-reg_receiver"/>
</dbReference>
<evidence type="ECO:0000313" key="12">
    <source>
        <dbReference type="Proteomes" id="UP000199630"/>
    </source>
</evidence>
<dbReference type="InterPro" id="IPR011006">
    <property type="entry name" value="CheY-like_superfamily"/>
</dbReference>
<feature type="domain" description="Sigma-54 factor interaction" evidence="9">
    <location>
        <begin position="165"/>
        <end position="394"/>
    </location>
</feature>
<dbReference type="AlphaFoldDB" id="A0A1I3NGU8"/>
<evidence type="ECO:0000256" key="5">
    <source>
        <dbReference type="ARBA" id="ARBA00023125"/>
    </source>
</evidence>
<organism evidence="11 12">
    <name type="scientific">Celeribacter neptunius</name>
    <dbReference type="NCBI Taxonomy" id="588602"/>
    <lineage>
        <taxon>Bacteria</taxon>
        <taxon>Pseudomonadati</taxon>
        <taxon>Pseudomonadota</taxon>
        <taxon>Alphaproteobacteria</taxon>
        <taxon>Rhodobacterales</taxon>
        <taxon>Roseobacteraceae</taxon>
        <taxon>Celeribacter</taxon>
    </lineage>
</organism>
<evidence type="ECO:0000259" key="9">
    <source>
        <dbReference type="PROSITE" id="PS50045"/>
    </source>
</evidence>
<dbReference type="SUPFAM" id="SSF52172">
    <property type="entry name" value="CheY-like"/>
    <property type="match status" value="1"/>
</dbReference>
<keyword evidence="6" id="KW-0804">Transcription</keyword>
<protein>
    <submittedName>
        <fullName evidence="11">DNA-binding transcriptional response regulator, NtrC family, contains REC, AAA-type ATPase, and a Fis-type DNA-binding domains</fullName>
    </submittedName>
</protein>
<dbReference type="RefSeq" id="WP_090060094.1">
    <property type="nucleotide sequence ID" value="NZ_FORH01000002.1"/>
</dbReference>
<feature type="region of interest" description="Disordered" evidence="8">
    <location>
        <begin position="485"/>
        <end position="504"/>
    </location>
</feature>
<dbReference type="PRINTS" id="PR01590">
    <property type="entry name" value="HTHFIS"/>
</dbReference>
<dbReference type="EMBL" id="FORH01000002">
    <property type="protein sequence ID" value="SFJ08402.1"/>
    <property type="molecule type" value="Genomic_DNA"/>
</dbReference>
<feature type="modified residue" description="4-aspartylphosphate" evidence="7">
    <location>
        <position position="55"/>
    </location>
</feature>
<dbReference type="SUPFAM" id="SSF52540">
    <property type="entry name" value="P-loop containing nucleoside triphosphate hydrolases"/>
    <property type="match status" value="1"/>
</dbReference>
<dbReference type="GO" id="GO:0000160">
    <property type="term" value="P:phosphorelay signal transduction system"/>
    <property type="evidence" value="ECO:0007669"/>
    <property type="project" value="UniProtKB-KW"/>
</dbReference>
<dbReference type="PROSITE" id="PS50110">
    <property type="entry name" value="RESPONSE_REGULATORY"/>
    <property type="match status" value="1"/>
</dbReference>
<dbReference type="SUPFAM" id="SSF46689">
    <property type="entry name" value="Homeodomain-like"/>
    <property type="match status" value="1"/>
</dbReference>
<dbReference type="InterPro" id="IPR058031">
    <property type="entry name" value="AAA_lid_NorR"/>
</dbReference>
<evidence type="ECO:0000256" key="7">
    <source>
        <dbReference type="PROSITE-ProRule" id="PRU00169"/>
    </source>
</evidence>
<keyword evidence="2" id="KW-0067">ATP-binding</keyword>
<dbReference type="Pfam" id="PF25601">
    <property type="entry name" value="AAA_lid_14"/>
    <property type="match status" value="1"/>
</dbReference>
<dbReference type="PANTHER" id="PTHR32071:SF117">
    <property type="entry name" value="PTS-DEPENDENT DIHYDROXYACETONE KINASE OPERON REGULATORY PROTEIN-RELATED"/>
    <property type="match status" value="1"/>
</dbReference>
<dbReference type="Gene3D" id="1.10.10.60">
    <property type="entry name" value="Homeodomain-like"/>
    <property type="match status" value="1"/>
</dbReference>
<reference evidence="12" key="1">
    <citation type="submission" date="2016-10" db="EMBL/GenBank/DDBJ databases">
        <authorList>
            <person name="Varghese N."/>
            <person name="Submissions S."/>
        </authorList>
    </citation>
    <scope>NUCLEOTIDE SEQUENCE [LARGE SCALE GENOMIC DNA]</scope>
    <source>
        <strain evidence="12">DSM 26471</strain>
    </source>
</reference>
<dbReference type="GO" id="GO:0006355">
    <property type="term" value="P:regulation of DNA-templated transcription"/>
    <property type="evidence" value="ECO:0007669"/>
    <property type="project" value="InterPro"/>
</dbReference>
<sequence>MTAQLPTVLLVDDEEHSLAAMRMALEDAFDCLIARGADEARAHMEEQFVQVIFCDHRMPGKTGVEFLTEVRERWPDTVRIIITGYTETGDMISAINEAGIYQFLTKPWHPEHLMMVAKNAADLFQLTREHDRMSLEMRYLSRSVELKLEEQRKALREGMGFETVLRAGNSPMNPVIEQARQFASFDVPVILTGEPGTGKGRIARAMHYASLRSDRPYFEINCTAVDDDILEMELFGARRGAVPGLSGHKTGLFQKADRGTLYISGIADLSPRLQLLLLRAVRDGAFRPLGAHEMMRSQVRLLIGCHRDLRHEVAEGRFNAELYYALAKVTLDVPPLRARPGDLAILAQTFLFDAASEHGKPVHGLSDDAIQFLMDYDWPGNLRELENEMVRMLIFSQDVLLGPELISRHILQATPSHPLAVPGESETAVDQVLIGTGTLKDRVEQIEMRILRETLTRLKWNKSRAANELGLSRVGLRAKIERYGIAEPQRQSAGNGEENSQEEE</sequence>
<keyword evidence="3" id="KW-0902">Two-component regulatory system</keyword>
<evidence type="ECO:0000256" key="4">
    <source>
        <dbReference type="ARBA" id="ARBA00023015"/>
    </source>
</evidence>
<evidence type="ECO:0000256" key="8">
    <source>
        <dbReference type="SAM" id="MobiDB-lite"/>
    </source>
</evidence>
<dbReference type="Pfam" id="PF02954">
    <property type="entry name" value="HTH_8"/>
    <property type="match status" value="1"/>
</dbReference>
<feature type="compositionally biased region" description="Polar residues" evidence="8">
    <location>
        <begin position="489"/>
        <end position="498"/>
    </location>
</feature>
<dbReference type="InterPro" id="IPR002078">
    <property type="entry name" value="Sigma_54_int"/>
</dbReference>
<keyword evidence="7" id="KW-0597">Phosphoprotein</keyword>
<dbReference type="STRING" id="588602.SAMN04487991_1363"/>
<dbReference type="GO" id="GO:0043565">
    <property type="term" value="F:sequence-specific DNA binding"/>
    <property type="evidence" value="ECO:0007669"/>
    <property type="project" value="InterPro"/>
</dbReference>
<dbReference type="Gene3D" id="3.40.50.2300">
    <property type="match status" value="1"/>
</dbReference>
<evidence type="ECO:0000256" key="6">
    <source>
        <dbReference type="ARBA" id="ARBA00023163"/>
    </source>
</evidence>
<keyword evidence="4" id="KW-0805">Transcription regulation</keyword>
<dbReference type="InterPro" id="IPR002197">
    <property type="entry name" value="HTH_Fis"/>
</dbReference>
<gene>
    <name evidence="11" type="ORF">SAMN04487991_1363</name>
</gene>
<dbReference type="PANTHER" id="PTHR32071">
    <property type="entry name" value="TRANSCRIPTIONAL REGULATORY PROTEIN"/>
    <property type="match status" value="1"/>
</dbReference>
<dbReference type="Gene3D" id="1.10.8.60">
    <property type="match status" value="1"/>
</dbReference>
<accession>A0A1I3NGU8</accession>
<evidence type="ECO:0000256" key="3">
    <source>
        <dbReference type="ARBA" id="ARBA00023012"/>
    </source>
</evidence>